<proteinExistence type="predicted"/>
<organism evidence="2 3">
    <name type="scientific">Trichophyton equinum (strain ATCC MYA-4606 / CBS 127.97)</name>
    <name type="common">Horse ringworm fungus</name>
    <dbReference type="NCBI Taxonomy" id="559882"/>
    <lineage>
        <taxon>Eukaryota</taxon>
        <taxon>Fungi</taxon>
        <taxon>Dikarya</taxon>
        <taxon>Ascomycota</taxon>
        <taxon>Pezizomycotina</taxon>
        <taxon>Eurotiomycetes</taxon>
        <taxon>Eurotiomycetidae</taxon>
        <taxon>Onygenales</taxon>
        <taxon>Arthrodermataceae</taxon>
        <taxon>Trichophyton</taxon>
    </lineage>
</organism>
<evidence type="ECO:0000313" key="3">
    <source>
        <dbReference type="Proteomes" id="UP000009169"/>
    </source>
</evidence>
<dbReference type="VEuPathDB" id="FungiDB:TEQG_02001"/>
<dbReference type="AlphaFoldDB" id="F2PM45"/>
<reference evidence="3" key="1">
    <citation type="journal article" date="2012" name="MBio">
        <title>Comparative genome analysis of Trichophyton rubrum and related dermatophytes reveals candidate genes involved in infection.</title>
        <authorList>
            <person name="Martinez D.A."/>
            <person name="Oliver B.G."/>
            <person name="Graeser Y."/>
            <person name="Goldberg J.M."/>
            <person name="Li W."/>
            <person name="Martinez-Rossi N.M."/>
            <person name="Monod M."/>
            <person name="Shelest E."/>
            <person name="Barton R.C."/>
            <person name="Birch E."/>
            <person name="Brakhage A.A."/>
            <person name="Chen Z."/>
            <person name="Gurr S.J."/>
            <person name="Heiman D."/>
            <person name="Heitman J."/>
            <person name="Kosti I."/>
            <person name="Rossi A."/>
            <person name="Saif S."/>
            <person name="Samalova M."/>
            <person name="Saunders C.W."/>
            <person name="Shea T."/>
            <person name="Summerbell R.C."/>
            <person name="Xu J."/>
            <person name="Young S."/>
            <person name="Zeng Q."/>
            <person name="Birren B.W."/>
            <person name="Cuomo C.A."/>
            <person name="White T.C."/>
        </authorList>
    </citation>
    <scope>NUCLEOTIDE SEQUENCE [LARGE SCALE GENOMIC DNA]</scope>
    <source>
        <strain evidence="3">ATCC MYA-4606 / CBS 127.97</strain>
    </source>
</reference>
<gene>
    <name evidence="2" type="ORF">TEQG_02001</name>
</gene>
<dbReference type="OrthoDB" id="10431342at2759"/>
<name>F2PM45_TRIEC</name>
<keyword evidence="3" id="KW-1185">Reference proteome</keyword>
<dbReference type="Proteomes" id="UP000009169">
    <property type="component" value="Unassembled WGS sequence"/>
</dbReference>
<sequence>MGQKFGGASEAGPSRSSRDRSHSTTACSVGTDAALSLDGLQATVDMGHPFYKLSSSMGLICVEARRRAPLVTLRRQQETSAIFIPQRKRAVASQLLNQTWGDETD</sequence>
<dbReference type="eggNOG" id="ENOG502RQ0K">
    <property type="taxonomic scope" value="Eukaryota"/>
</dbReference>
<dbReference type="EMBL" id="DS995724">
    <property type="protein sequence ID" value="EGE02963.1"/>
    <property type="molecule type" value="Genomic_DNA"/>
</dbReference>
<feature type="region of interest" description="Disordered" evidence="1">
    <location>
        <begin position="1"/>
        <end position="26"/>
    </location>
</feature>
<evidence type="ECO:0000256" key="1">
    <source>
        <dbReference type="SAM" id="MobiDB-lite"/>
    </source>
</evidence>
<evidence type="ECO:0000313" key="2">
    <source>
        <dbReference type="EMBL" id="EGE02963.1"/>
    </source>
</evidence>
<accession>F2PM45</accession>
<protein>
    <submittedName>
        <fullName evidence="2">Uncharacterized protein</fullName>
    </submittedName>
</protein>
<dbReference type="HOGENOM" id="CLU_174232_0_0_1"/>